<feature type="coiled-coil region" evidence="1">
    <location>
        <begin position="252"/>
        <end position="293"/>
    </location>
</feature>
<evidence type="ECO:0000256" key="2">
    <source>
        <dbReference type="SAM" id="MobiDB-lite"/>
    </source>
</evidence>
<dbReference type="OrthoDB" id="10263751at2759"/>
<feature type="compositionally biased region" description="Low complexity" evidence="2">
    <location>
        <begin position="52"/>
        <end position="68"/>
    </location>
</feature>
<dbReference type="EMBL" id="JADNRY010000057">
    <property type="protein sequence ID" value="KAF9068810.1"/>
    <property type="molecule type" value="Genomic_DNA"/>
</dbReference>
<keyword evidence="3" id="KW-0472">Membrane</keyword>
<feature type="transmembrane region" description="Helical" evidence="3">
    <location>
        <begin position="178"/>
        <end position="198"/>
    </location>
</feature>
<reference evidence="4" key="1">
    <citation type="submission" date="2020-11" db="EMBL/GenBank/DDBJ databases">
        <authorList>
            <consortium name="DOE Joint Genome Institute"/>
            <person name="Ahrendt S."/>
            <person name="Riley R."/>
            <person name="Andreopoulos W."/>
            <person name="Labutti K."/>
            <person name="Pangilinan J."/>
            <person name="Ruiz-Duenas F.J."/>
            <person name="Barrasa J.M."/>
            <person name="Sanchez-Garcia M."/>
            <person name="Camarero S."/>
            <person name="Miyauchi S."/>
            <person name="Serrano A."/>
            <person name="Linde D."/>
            <person name="Babiker R."/>
            <person name="Drula E."/>
            <person name="Ayuso-Fernandez I."/>
            <person name="Pacheco R."/>
            <person name="Padilla G."/>
            <person name="Ferreira P."/>
            <person name="Barriuso J."/>
            <person name="Kellner H."/>
            <person name="Castanera R."/>
            <person name="Alfaro M."/>
            <person name="Ramirez L."/>
            <person name="Pisabarro A.G."/>
            <person name="Kuo A."/>
            <person name="Tritt A."/>
            <person name="Lipzen A."/>
            <person name="He G."/>
            <person name="Yan M."/>
            <person name="Ng V."/>
            <person name="Cullen D."/>
            <person name="Martin F."/>
            <person name="Rosso M.-N."/>
            <person name="Henrissat B."/>
            <person name="Hibbett D."/>
            <person name="Martinez A.T."/>
            <person name="Grigoriev I.V."/>
        </authorList>
    </citation>
    <scope>NUCLEOTIDE SEQUENCE</scope>
    <source>
        <strain evidence="4">AH 40177</strain>
    </source>
</reference>
<name>A0A9P5PVL7_9AGAR</name>
<dbReference type="PANTHER" id="PTHR42032:SF1">
    <property type="entry name" value="YALI0E30679P"/>
    <property type="match status" value="1"/>
</dbReference>
<feature type="transmembrane region" description="Helical" evidence="3">
    <location>
        <begin position="210"/>
        <end position="228"/>
    </location>
</feature>
<feature type="compositionally biased region" description="Low complexity" evidence="2">
    <location>
        <begin position="346"/>
        <end position="365"/>
    </location>
</feature>
<comment type="caution">
    <text evidence="4">The sequence shown here is derived from an EMBL/GenBank/DDBJ whole genome shotgun (WGS) entry which is preliminary data.</text>
</comment>
<gene>
    <name evidence="4" type="ORF">BDP27DRAFT_1223680</name>
</gene>
<dbReference type="AlphaFoldDB" id="A0A9P5PVL7"/>
<evidence type="ECO:0000313" key="5">
    <source>
        <dbReference type="Proteomes" id="UP000772434"/>
    </source>
</evidence>
<dbReference type="Proteomes" id="UP000772434">
    <property type="component" value="Unassembled WGS sequence"/>
</dbReference>
<feature type="region of interest" description="Disordered" evidence="2">
    <location>
        <begin position="1"/>
        <end position="89"/>
    </location>
</feature>
<dbReference type="PANTHER" id="PTHR42032">
    <property type="entry name" value="YALI0E30679P"/>
    <property type="match status" value="1"/>
</dbReference>
<feature type="region of interest" description="Disordered" evidence="2">
    <location>
        <begin position="330"/>
        <end position="367"/>
    </location>
</feature>
<feature type="compositionally biased region" description="Polar residues" evidence="2">
    <location>
        <begin position="334"/>
        <end position="345"/>
    </location>
</feature>
<feature type="transmembrane region" description="Helical" evidence="3">
    <location>
        <begin position="413"/>
        <end position="434"/>
    </location>
</feature>
<keyword evidence="5" id="KW-1185">Reference proteome</keyword>
<accession>A0A9P5PVL7</accession>
<evidence type="ECO:0000313" key="4">
    <source>
        <dbReference type="EMBL" id="KAF9068810.1"/>
    </source>
</evidence>
<sequence length="457" mass="51832">MNILDRAHSLSKLNHKSSSEKTPKTMAKPSDAQSDVDEEGEIEPSDGEYETGSDSSSSPHRPGSTRRSSLGEEHEGVSEPSHVGNRPLSHHPAQARSWYQFDFAVVAALVSPVGHWLTGGDHIKNLLFVLLLLFYLHQIIEIPWTMYHNSRPRVHPHSSRVPAADNFHAKRASSELRFWEFILFSFATFSPLLGAWLLRYVTFAVTGQDVLSWFSIGLFVLATGVRPWSHLVQRLNQRVTDLHDIVHYHSDAKGNQDDVVEMQRELERLHSQMQEMDQAMMKLKKKLTKETNDVYDYVDEQVEPVEKMVKNHEKALEYVLHLPSSLLATRPSKSKQMSPINTYQLPTSKHTSPTHSDTSSPSSTKLETIHEGKEVGHERPHLPIIVPKTVVVKSPPSSPRATRPWPHPILRPFLVVLSLMALPALVFIHAIYAATFPFRWSFRTLLRLSGIEKIVVH</sequence>
<evidence type="ECO:0000256" key="3">
    <source>
        <dbReference type="SAM" id="Phobius"/>
    </source>
</evidence>
<protein>
    <submittedName>
        <fullName evidence="4">Uncharacterized protein</fullName>
    </submittedName>
</protein>
<feature type="compositionally biased region" description="Acidic residues" evidence="2">
    <location>
        <begin position="34"/>
        <end position="51"/>
    </location>
</feature>
<organism evidence="4 5">
    <name type="scientific">Rhodocollybia butyracea</name>
    <dbReference type="NCBI Taxonomy" id="206335"/>
    <lineage>
        <taxon>Eukaryota</taxon>
        <taxon>Fungi</taxon>
        <taxon>Dikarya</taxon>
        <taxon>Basidiomycota</taxon>
        <taxon>Agaricomycotina</taxon>
        <taxon>Agaricomycetes</taxon>
        <taxon>Agaricomycetidae</taxon>
        <taxon>Agaricales</taxon>
        <taxon>Marasmiineae</taxon>
        <taxon>Omphalotaceae</taxon>
        <taxon>Rhodocollybia</taxon>
    </lineage>
</organism>
<evidence type="ECO:0000256" key="1">
    <source>
        <dbReference type="SAM" id="Coils"/>
    </source>
</evidence>
<keyword evidence="3" id="KW-0812">Transmembrane</keyword>
<keyword evidence="1" id="KW-0175">Coiled coil</keyword>
<proteinExistence type="predicted"/>
<keyword evidence="3" id="KW-1133">Transmembrane helix</keyword>